<proteinExistence type="predicted"/>
<dbReference type="Proteomes" id="UP000799776">
    <property type="component" value="Unassembled WGS sequence"/>
</dbReference>
<feature type="compositionally biased region" description="Acidic residues" evidence="7">
    <location>
        <begin position="395"/>
        <end position="404"/>
    </location>
</feature>
<dbReference type="GO" id="GO:0008270">
    <property type="term" value="F:zinc ion binding"/>
    <property type="evidence" value="ECO:0007669"/>
    <property type="project" value="UniProtKB-KW"/>
</dbReference>
<protein>
    <recommendedName>
        <fullName evidence="8">PHD-type domain-containing protein</fullName>
    </recommendedName>
</protein>
<dbReference type="InterPro" id="IPR019786">
    <property type="entry name" value="Zinc_finger_PHD-type_CS"/>
</dbReference>
<feature type="compositionally biased region" description="Low complexity" evidence="7">
    <location>
        <begin position="30"/>
        <end position="72"/>
    </location>
</feature>
<dbReference type="InterPro" id="IPR011011">
    <property type="entry name" value="Znf_FYVE_PHD"/>
</dbReference>
<feature type="compositionally biased region" description="Polar residues" evidence="7">
    <location>
        <begin position="174"/>
        <end position="183"/>
    </location>
</feature>
<dbReference type="InterPro" id="IPR037869">
    <property type="entry name" value="Spp1/CFP1"/>
</dbReference>
<feature type="domain" description="PHD-type" evidence="8">
    <location>
        <begin position="275"/>
        <end position="326"/>
    </location>
</feature>
<dbReference type="GO" id="GO:0045893">
    <property type="term" value="P:positive regulation of DNA-templated transcription"/>
    <property type="evidence" value="ECO:0007669"/>
    <property type="project" value="TreeGrafter"/>
</dbReference>
<comment type="subcellular location">
    <subcellularLocation>
        <location evidence="1">Nucleus</location>
    </subcellularLocation>
</comment>
<comment type="caution">
    <text evidence="9">The sequence shown here is derived from an EMBL/GenBank/DDBJ whole genome shotgun (WGS) entry which is preliminary data.</text>
</comment>
<keyword evidence="5" id="KW-0539">Nucleus</keyword>
<dbReference type="PANTHER" id="PTHR46174">
    <property type="entry name" value="CXXC-TYPE ZINC FINGER PROTEIN 1"/>
    <property type="match status" value="1"/>
</dbReference>
<dbReference type="AlphaFoldDB" id="A0A9P4I2W5"/>
<evidence type="ECO:0000313" key="10">
    <source>
        <dbReference type="Proteomes" id="UP000799776"/>
    </source>
</evidence>
<dbReference type="Pfam" id="PF00628">
    <property type="entry name" value="PHD"/>
    <property type="match status" value="1"/>
</dbReference>
<feature type="compositionally biased region" description="Pro residues" evidence="7">
    <location>
        <begin position="14"/>
        <end position="29"/>
    </location>
</feature>
<evidence type="ECO:0000313" key="9">
    <source>
        <dbReference type="EMBL" id="KAF2092018.1"/>
    </source>
</evidence>
<dbReference type="PANTHER" id="PTHR46174:SF1">
    <property type="entry name" value="CXXC-TYPE ZINC FINGER PROTEIN 1"/>
    <property type="match status" value="1"/>
</dbReference>
<evidence type="ECO:0000259" key="8">
    <source>
        <dbReference type="PROSITE" id="PS50016"/>
    </source>
</evidence>
<evidence type="ECO:0000256" key="5">
    <source>
        <dbReference type="ARBA" id="ARBA00023242"/>
    </source>
</evidence>
<evidence type="ECO:0000256" key="4">
    <source>
        <dbReference type="ARBA" id="ARBA00022833"/>
    </source>
</evidence>
<evidence type="ECO:0000256" key="6">
    <source>
        <dbReference type="PROSITE-ProRule" id="PRU00146"/>
    </source>
</evidence>
<dbReference type="InterPro" id="IPR019787">
    <property type="entry name" value="Znf_PHD-finger"/>
</dbReference>
<dbReference type="InterPro" id="IPR001965">
    <property type="entry name" value="Znf_PHD"/>
</dbReference>
<gene>
    <name evidence="9" type="ORF">K490DRAFT_32132</name>
</gene>
<feature type="compositionally biased region" description="Basic and acidic residues" evidence="7">
    <location>
        <begin position="213"/>
        <end position="222"/>
    </location>
</feature>
<keyword evidence="3 6" id="KW-0863">Zinc-finger</keyword>
<feature type="compositionally biased region" description="Polar residues" evidence="7">
    <location>
        <begin position="99"/>
        <end position="126"/>
    </location>
</feature>
<sequence>MSFKLSELLNPAPSSGPPSPKAQSPPPSAAPLAEKPATPSAQPFAAQSSQQHPHPVESIQAAASSLTALAQSEPSYRTVPGSAWNNHQYGESAGYGDAQRTSSLGSFVSPVEPSQQIERSQHSAPSLDQYHHGSKSPEEQRRQSILSMPSDSNRLAPIHPSSLPVMMHDHPQPERSSAPDTLTSPPPQIKPEPAVLSREPTLAQASIQPEQVKPPDQDHETLKANGRPSPTPSSRTSKTPGAKSIKGTPIAGSSPAPQSSPPPQDDEVESGSDDGIYCICRKGDNHTWMIACDGPCQDWYHGTCVKVREEDEELIEKYFCPQCTEAGEGRTTWKRMCRRQGCRRPAQRDKQSKYCSDECGVRFFKDLASGLRGGSPLTAPKSRTRRKANQTDNTGNEDDEDEEWTGPRGGVLSVRDLKAMADEANDVNDFKNLGNSMLSPPNTASPTQTTFKPEINGTNGETATETAADANPTTVPATYTLDAAETTRIETLTAETARLQERIVHFKDKERFIAMSREAAGRYAEREGIKVKDICGYDGRLAWSDGEFARWRTSKRGRTALHLGTLEPPSPERENCGETEVEVEEPEDDKTMCTKKRCGKHHQWLKIATQDAQFEIILAKQQLATLEAEEKDIRERAMMRWRSEKIEGERNREGWVEVLDE</sequence>
<evidence type="ECO:0000256" key="1">
    <source>
        <dbReference type="ARBA" id="ARBA00004123"/>
    </source>
</evidence>
<dbReference type="EMBL" id="ML978711">
    <property type="protein sequence ID" value="KAF2092018.1"/>
    <property type="molecule type" value="Genomic_DNA"/>
</dbReference>
<evidence type="ECO:0000256" key="2">
    <source>
        <dbReference type="ARBA" id="ARBA00022723"/>
    </source>
</evidence>
<evidence type="ECO:0000256" key="7">
    <source>
        <dbReference type="SAM" id="MobiDB-lite"/>
    </source>
</evidence>
<keyword evidence="2" id="KW-0479">Metal-binding</keyword>
<dbReference type="OrthoDB" id="436852at2759"/>
<feature type="compositionally biased region" description="Polar residues" evidence="7">
    <location>
        <begin position="143"/>
        <end position="153"/>
    </location>
</feature>
<evidence type="ECO:0000256" key="3">
    <source>
        <dbReference type="ARBA" id="ARBA00022771"/>
    </source>
</evidence>
<dbReference type="SMART" id="SM00249">
    <property type="entry name" value="PHD"/>
    <property type="match status" value="1"/>
</dbReference>
<name>A0A9P4I2W5_9PEZI</name>
<keyword evidence="4" id="KW-0862">Zinc</keyword>
<reference evidence="9" key="1">
    <citation type="journal article" date="2020" name="Stud. Mycol.">
        <title>101 Dothideomycetes genomes: a test case for predicting lifestyles and emergence of pathogens.</title>
        <authorList>
            <person name="Haridas S."/>
            <person name="Albert R."/>
            <person name="Binder M."/>
            <person name="Bloem J."/>
            <person name="Labutti K."/>
            <person name="Salamov A."/>
            <person name="Andreopoulos B."/>
            <person name="Baker S."/>
            <person name="Barry K."/>
            <person name="Bills G."/>
            <person name="Bluhm B."/>
            <person name="Cannon C."/>
            <person name="Castanera R."/>
            <person name="Culley D."/>
            <person name="Daum C."/>
            <person name="Ezra D."/>
            <person name="Gonzalez J."/>
            <person name="Henrissat B."/>
            <person name="Kuo A."/>
            <person name="Liang C."/>
            <person name="Lipzen A."/>
            <person name="Lutzoni F."/>
            <person name="Magnuson J."/>
            <person name="Mondo S."/>
            <person name="Nolan M."/>
            <person name="Ohm R."/>
            <person name="Pangilinan J."/>
            <person name="Park H.-J."/>
            <person name="Ramirez L."/>
            <person name="Alfaro M."/>
            <person name="Sun H."/>
            <person name="Tritt A."/>
            <person name="Yoshinaga Y."/>
            <person name="Zwiers L.-H."/>
            <person name="Turgeon B."/>
            <person name="Goodwin S."/>
            <person name="Spatafora J."/>
            <person name="Crous P."/>
            <person name="Grigoriev I."/>
        </authorList>
    </citation>
    <scope>NUCLEOTIDE SEQUENCE</scope>
    <source>
        <strain evidence="9">CBS 121410</strain>
    </source>
</reference>
<feature type="region of interest" description="Disordered" evidence="7">
    <location>
        <begin position="372"/>
        <end position="410"/>
    </location>
</feature>
<dbReference type="PROSITE" id="PS50016">
    <property type="entry name" value="ZF_PHD_2"/>
    <property type="match status" value="1"/>
</dbReference>
<keyword evidence="10" id="KW-1185">Reference proteome</keyword>
<organism evidence="9 10">
    <name type="scientific">Saccharata proteae CBS 121410</name>
    <dbReference type="NCBI Taxonomy" id="1314787"/>
    <lineage>
        <taxon>Eukaryota</taxon>
        <taxon>Fungi</taxon>
        <taxon>Dikarya</taxon>
        <taxon>Ascomycota</taxon>
        <taxon>Pezizomycotina</taxon>
        <taxon>Dothideomycetes</taxon>
        <taxon>Dothideomycetes incertae sedis</taxon>
        <taxon>Botryosphaeriales</taxon>
        <taxon>Saccharataceae</taxon>
        <taxon>Saccharata</taxon>
    </lineage>
</organism>
<dbReference type="InterPro" id="IPR013083">
    <property type="entry name" value="Znf_RING/FYVE/PHD"/>
</dbReference>
<feature type="region of interest" description="Disordered" evidence="7">
    <location>
        <begin position="1"/>
        <end position="270"/>
    </location>
</feature>
<dbReference type="PROSITE" id="PS01359">
    <property type="entry name" value="ZF_PHD_1"/>
    <property type="match status" value="1"/>
</dbReference>
<dbReference type="SUPFAM" id="SSF57903">
    <property type="entry name" value="FYVE/PHD zinc finger"/>
    <property type="match status" value="1"/>
</dbReference>
<dbReference type="Gene3D" id="3.30.40.10">
    <property type="entry name" value="Zinc/RING finger domain, C3HC4 (zinc finger)"/>
    <property type="match status" value="1"/>
</dbReference>
<accession>A0A9P4I2W5</accession>
<feature type="compositionally biased region" description="Basic and acidic residues" evidence="7">
    <location>
        <begin position="129"/>
        <end position="142"/>
    </location>
</feature>
<dbReference type="GO" id="GO:0048188">
    <property type="term" value="C:Set1C/COMPASS complex"/>
    <property type="evidence" value="ECO:0007669"/>
    <property type="project" value="InterPro"/>
</dbReference>